<feature type="compositionally biased region" description="Polar residues" evidence="1">
    <location>
        <begin position="460"/>
        <end position="470"/>
    </location>
</feature>
<evidence type="ECO:0000313" key="4">
    <source>
        <dbReference type="Proteomes" id="UP000730482"/>
    </source>
</evidence>
<evidence type="ECO:0000256" key="2">
    <source>
        <dbReference type="SAM" id="Phobius"/>
    </source>
</evidence>
<keyword evidence="2" id="KW-1133">Transmembrane helix</keyword>
<comment type="caution">
    <text evidence="3">The sequence shown here is derived from an EMBL/GenBank/DDBJ whole genome shotgun (WGS) entry which is preliminary data.</text>
</comment>
<accession>A0ABS5KKB6</accession>
<organism evidence="3 4">
    <name type="scientific">Catenulispora pinistramenti</name>
    <dbReference type="NCBI Taxonomy" id="2705254"/>
    <lineage>
        <taxon>Bacteria</taxon>
        <taxon>Bacillati</taxon>
        <taxon>Actinomycetota</taxon>
        <taxon>Actinomycetes</taxon>
        <taxon>Catenulisporales</taxon>
        <taxon>Catenulisporaceae</taxon>
        <taxon>Catenulispora</taxon>
    </lineage>
</organism>
<evidence type="ECO:0000256" key="1">
    <source>
        <dbReference type="SAM" id="MobiDB-lite"/>
    </source>
</evidence>
<reference evidence="3 4" key="1">
    <citation type="submission" date="2020-02" db="EMBL/GenBank/DDBJ databases">
        <title>Acidophilic actinobacteria isolated from forest soil.</title>
        <authorList>
            <person name="Golinska P."/>
        </authorList>
    </citation>
    <scope>NUCLEOTIDE SEQUENCE [LARGE SCALE GENOMIC DNA]</scope>
    <source>
        <strain evidence="3 4">NL8</strain>
    </source>
</reference>
<dbReference type="Proteomes" id="UP000730482">
    <property type="component" value="Unassembled WGS sequence"/>
</dbReference>
<sequence length="470" mass="49465">MPSTGGNSASTARSFWIYFWIYTGLILGALASVSANIAYTYIPPHIQPAWWPRSRLWDPAAYIPPPGDVAVAVFCPVSIFILTEVITRPRWREGKLSFAVRAVSAVMVGLPVAVASYLHLCSLLEYYSTIPFIAYTLPLTVDGLMLACTAALQLTGHEPQQARTDGDAAVDVPPSIEALVPRPRLPLDDTIPTPHGAPSSLGGRWPTVPTLVSVPELADADEPPPVVSPTAHAGGSTKPVGQRYQPAAPPVDAESDSYPPANNPGVSEVGHSPLETPPVALVAVGPEVPIPPVSLVGLPVGVSLLPLELLAPPPPTRGQEPEPPEGTEPTRGTEPSPFEPTGDRVPESGEGVAVRPVPFGRLGASDLADAEIIKLATADSPYDKVTATGLRKDFGVGPGRGARIRDAIARRRLAARLAAGLREQIERLRTTDTPESAQASEPTEQQPTSPDSGDMEASIKPSSELSRPGA</sequence>
<feature type="region of interest" description="Disordered" evidence="1">
    <location>
        <begin position="311"/>
        <end position="356"/>
    </location>
</feature>
<feature type="compositionally biased region" description="Polar residues" evidence="1">
    <location>
        <begin position="433"/>
        <end position="451"/>
    </location>
</feature>
<keyword evidence="2" id="KW-0812">Transmembrane</keyword>
<protein>
    <submittedName>
        <fullName evidence="3">Uncharacterized protein</fullName>
    </submittedName>
</protein>
<feature type="region of interest" description="Disordered" evidence="1">
    <location>
        <begin position="425"/>
        <end position="470"/>
    </location>
</feature>
<keyword evidence="4" id="KW-1185">Reference proteome</keyword>
<keyword evidence="2" id="KW-0472">Membrane</keyword>
<name>A0ABS5KKB6_9ACTN</name>
<dbReference type="EMBL" id="JAAFYZ010000010">
    <property type="protein sequence ID" value="MBS2546236.1"/>
    <property type="molecule type" value="Genomic_DNA"/>
</dbReference>
<evidence type="ECO:0000313" key="3">
    <source>
        <dbReference type="EMBL" id="MBS2546236.1"/>
    </source>
</evidence>
<feature type="region of interest" description="Disordered" evidence="1">
    <location>
        <begin position="183"/>
        <end position="272"/>
    </location>
</feature>
<proteinExistence type="predicted"/>
<dbReference type="RefSeq" id="WP_212007886.1">
    <property type="nucleotide sequence ID" value="NZ_JAAFYZ010000010.1"/>
</dbReference>
<gene>
    <name evidence="3" type="ORF">KGQ19_05075</name>
</gene>
<feature type="transmembrane region" description="Helical" evidence="2">
    <location>
        <begin position="15"/>
        <end position="42"/>
    </location>
</feature>
<feature type="transmembrane region" description="Helical" evidence="2">
    <location>
        <begin position="98"/>
        <end position="120"/>
    </location>
</feature>